<sequence>MAIALETMAVKGDGCGVGCEERNARSRPLHVWGPGIDCEGNLDRCCDCEEGDEEGERGGEGEEGGVDGEAAHLDQAPSSCAESHHHHSYLDDHDESRRHHHGHHQLFSGMSMAIVGGRLQFVPQREETTWAAVEYKAQGQEIGGKANGYGAEYTRRSGNSLFELEALYDASRIRILQAAWSVWEAQQAVDIITEEAEKRRVANIMKERERQSKKTGLFSWLRGRFARGGGCARCQSARVVDEVAATVDVVDYR</sequence>
<dbReference type="Proteomes" id="UP000265515">
    <property type="component" value="Unassembled WGS sequence"/>
</dbReference>
<keyword evidence="3" id="KW-1185">Reference proteome</keyword>
<name>A0A388LSH9_CHABU</name>
<gene>
    <name evidence="2" type="ORF">CBR_g39775</name>
</gene>
<organism evidence="2 3">
    <name type="scientific">Chara braunii</name>
    <name type="common">Braun's stonewort</name>
    <dbReference type="NCBI Taxonomy" id="69332"/>
    <lineage>
        <taxon>Eukaryota</taxon>
        <taxon>Viridiplantae</taxon>
        <taxon>Streptophyta</taxon>
        <taxon>Charophyceae</taxon>
        <taxon>Charales</taxon>
        <taxon>Characeae</taxon>
        <taxon>Chara</taxon>
    </lineage>
</organism>
<proteinExistence type="predicted"/>
<evidence type="ECO:0000256" key="1">
    <source>
        <dbReference type="SAM" id="MobiDB-lite"/>
    </source>
</evidence>
<feature type="compositionally biased region" description="Acidic residues" evidence="1">
    <location>
        <begin position="50"/>
        <end position="66"/>
    </location>
</feature>
<comment type="caution">
    <text evidence="2">The sequence shown here is derived from an EMBL/GenBank/DDBJ whole genome shotgun (WGS) entry which is preliminary data.</text>
</comment>
<feature type="compositionally biased region" description="Basic and acidic residues" evidence="1">
    <location>
        <begin position="88"/>
        <end position="97"/>
    </location>
</feature>
<accession>A0A388LSH9</accession>
<dbReference type="EMBL" id="BFEA01000509">
    <property type="protein sequence ID" value="GBG85209.1"/>
    <property type="molecule type" value="Genomic_DNA"/>
</dbReference>
<reference evidence="2 3" key="1">
    <citation type="journal article" date="2018" name="Cell">
        <title>The Chara Genome: Secondary Complexity and Implications for Plant Terrestrialization.</title>
        <authorList>
            <person name="Nishiyama T."/>
            <person name="Sakayama H."/>
            <person name="Vries J.D."/>
            <person name="Buschmann H."/>
            <person name="Saint-Marcoux D."/>
            <person name="Ullrich K.K."/>
            <person name="Haas F.B."/>
            <person name="Vanderstraeten L."/>
            <person name="Becker D."/>
            <person name="Lang D."/>
            <person name="Vosolsobe S."/>
            <person name="Rombauts S."/>
            <person name="Wilhelmsson P.K.I."/>
            <person name="Janitza P."/>
            <person name="Kern R."/>
            <person name="Heyl A."/>
            <person name="Rumpler F."/>
            <person name="Villalobos L.I.A.C."/>
            <person name="Clay J.M."/>
            <person name="Skokan R."/>
            <person name="Toyoda A."/>
            <person name="Suzuki Y."/>
            <person name="Kagoshima H."/>
            <person name="Schijlen E."/>
            <person name="Tajeshwar N."/>
            <person name="Catarino B."/>
            <person name="Hetherington A.J."/>
            <person name="Saltykova A."/>
            <person name="Bonnot C."/>
            <person name="Breuninger H."/>
            <person name="Symeonidi A."/>
            <person name="Radhakrishnan G.V."/>
            <person name="Van Nieuwerburgh F."/>
            <person name="Deforce D."/>
            <person name="Chang C."/>
            <person name="Karol K.G."/>
            <person name="Hedrich R."/>
            <person name="Ulvskov P."/>
            <person name="Glockner G."/>
            <person name="Delwiche C.F."/>
            <person name="Petrasek J."/>
            <person name="Van de Peer Y."/>
            <person name="Friml J."/>
            <person name="Beilby M."/>
            <person name="Dolan L."/>
            <person name="Kohara Y."/>
            <person name="Sugano S."/>
            <person name="Fujiyama A."/>
            <person name="Delaux P.-M."/>
            <person name="Quint M."/>
            <person name="TheiBen G."/>
            <person name="Hagemann M."/>
            <person name="Harholt J."/>
            <person name="Dunand C."/>
            <person name="Zachgo S."/>
            <person name="Langdale J."/>
            <person name="Maumus F."/>
            <person name="Straeten D.V.D."/>
            <person name="Gould S.B."/>
            <person name="Rensing S.A."/>
        </authorList>
    </citation>
    <scope>NUCLEOTIDE SEQUENCE [LARGE SCALE GENOMIC DNA]</scope>
    <source>
        <strain evidence="2 3">S276</strain>
    </source>
</reference>
<protein>
    <submittedName>
        <fullName evidence="2">Uncharacterized protein</fullName>
    </submittedName>
</protein>
<dbReference type="Gramene" id="GBG85209">
    <property type="protein sequence ID" value="GBG85209"/>
    <property type="gene ID" value="CBR_g39775"/>
</dbReference>
<feature type="region of interest" description="Disordered" evidence="1">
    <location>
        <begin position="50"/>
        <end position="104"/>
    </location>
</feature>
<evidence type="ECO:0000313" key="2">
    <source>
        <dbReference type="EMBL" id="GBG85209.1"/>
    </source>
</evidence>
<evidence type="ECO:0000313" key="3">
    <source>
        <dbReference type="Proteomes" id="UP000265515"/>
    </source>
</evidence>
<dbReference type="AlphaFoldDB" id="A0A388LSH9"/>